<dbReference type="PANTHER" id="PTHR33116:SF86">
    <property type="entry name" value="REVERSE TRANSCRIPTASE DOMAIN-CONTAINING PROTEIN"/>
    <property type="match status" value="1"/>
</dbReference>
<dbReference type="InterPro" id="IPR036691">
    <property type="entry name" value="Endo/exonu/phosph_ase_sf"/>
</dbReference>
<dbReference type="PROSITE" id="PS50879">
    <property type="entry name" value="RNASE_H_1"/>
    <property type="match status" value="1"/>
</dbReference>
<dbReference type="GO" id="GO:0003676">
    <property type="term" value="F:nucleic acid binding"/>
    <property type="evidence" value="ECO:0007669"/>
    <property type="project" value="InterPro"/>
</dbReference>
<name>A0A151T1Y8_CAJCA</name>
<dbReference type="SUPFAM" id="SSF56672">
    <property type="entry name" value="DNA/RNA polymerases"/>
    <property type="match status" value="1"/>
</dbReference>
<dbReference type="GO" id="GO:0004523">
    <property type="term" value="F:RNA-DNA hybrid ribonuclease activity"/>
    <property type="evidence" value="ECO:0007669"/>
    <property type="project" value="InterPro"/>
</dbReference>
<evidence type="ECO:0000259" key="2">
    <source>
        <dbReference type="PROSITE" id="PS50879"/>
    </source>
</evidence>
<dbReference type="Gene3D" id="3.30.420.10">
    <property type="entry name" value="Ribonuclease H-like superfamily/Ribonuclease H"/>
    <property type="match status" value="1"/>
</dbReference>
<feature type="non-terminal residue" evidence="3">
    <location>
        <position position="1"/>
    </location>
</feature>
<dbReference type="Pfam" id="PF13966">
    <property type="entry name" value="zf-RVT"/>
    <property type="match status" value="1"/>
</dbReference>
<organism evidence="3 4">
    <name type="scientific">Cajanus cajan</name>
    <name type="common">Pigeon pea</name>
    <name type="synonym">Cajanus indicus</name>
    <dbReference type="NCBI Taxonomy" id="3821"/>
    <lineage>
        <taxon>Eukaryota</taxon>
        <taxon>Viridiplantae</taxon>
        <taxon>Streptophyta</taxon>
        <taxon>Embryophyta</taxon>
        <taxon>Tracheophyta</taxon>
        <taxon>Spermatophyta</taxon>
        <taxon>Magnoliopsida</taxon>
        <taxon>eudicotyledons</taxon>
        <taxon>Gunneridae</taxon>
        <taxon>Pentapetalae</taxon>
        <taxon>rosids</taxon>
        <taxon>fabids</taxon>
        <taxon>Fabales</taxon>
        <taxon>Fabaceae</taxon>
        <taxon>Papilionoideae</taxon>
        <taxon>50 kb inversion clade</taxon>
        <taxon>NPAAA clade</taxon>
        <taxon>indigoferoid/millettioid clade</taxon>
        <taxon>Phaseoleae</taxon>
        <taxon>Cajanus</taxon>
    </lineage>
</organism>
<keyword evidence="4" id="KW-1185">Reference proteome</keyword>
<dbReference type="OMA" id="CHIEKET"/>
<evidence type="ECO:0000259" key="1">
    <source>
        <dbReference type="PROSITE" id="PS50878"/>
    </source>
</evidence>
<dbReference type="CDD" id="cd01650">
    <property type="entry name" value="RT_nLTR_like"/>
    <property type="match status" value="1"/>
</dbReference>
<protein>
    <submittedName>
        <fullName evidence="3">Ribonuclease H protein At1g65750 family</fullName>
    </submittedName>
</protein>
<reference evidence="3 4" key="1">
    <citation type="journal article" date="2012" name="Nat. Biotechnol.">
        <title>Draft genome sequence of pigeonpea (Cajanus cajan), an orphan legume crop of resource-poor farmers.</title>
        <authorList>
            <person name="Varshney R.K."/>
            <person name="Chen W."/>
            <person name="Li Y."/>
            <person name="Bharti A.K."/>
            <person name="Saxena R.K."/>
            <person name="Schlueter J.A."/>
            <person name="Donoghue M.T."/>
            <person name="Azam S."/>
            <person name="Fan G."/>
            <person name="Whaley A.M."/>
            <person name="Farmer A.D."/>
            <person name="Sheridan J."/>
            <person name="Iwata A."/>
            <person name="Tuteja R."/>
            <person name="Penmetsa R.V."/>
            <person name="Wu W."/>
            <person name="Upadhyaya H.D."/>
            <person name="Yang S.P."/>
            <person name="Shah T."/>
            <person name="Saxena K.B."/>
            <person name="Michael T."/>
            <person name="McCombie W.R."/>
            <person name="Yang B."/>
            <person name="Zhang G."/>
            <person name="Yang H."/>
            <person name="Wang J."/>
            <person name="Spillane C."/>
            <person name="Cook D.R."/>
            <person name="May G.D."/>
            <person name="Xu X."/>
            <person name="Jackson S.A."/>
        </authorList>
    </citation>
    <scope>NUCLEOTIDE SEQUENCE [LARGE SCALE GENOMIC DNA]</scope>
    <source>
        <strain evidence="4">cv. Asha</strain>
    </source>
</reference>
<dbReference type="InterPro" id="IPR002156">
    <property type="entry name" value="RNaseH_domain"/>
</dbReference>
<dbReference type="CDD" id="cd06222">
    <property type="entry name" value="RNase_H_like"/>
    <property type="match status" value="1"/>
</dbReference>
<sequence length="977" mass="111993">FSVARASMFAQYMDNCGLMNIPLLGRKYTWHRMHQGFASLHKQLDRALSDVHWTRAFPEAVVEVLSRAHSDHHPLILRSSGGHMVAQKRPFRFEAAWCSHQGYEAVVWNAWKQSSGNILESLKCVQEASLIFNKEVFGNISLRKKILGARLGGLERYLEKVDSRRHALLYQELFKQYELVLQQEETLWYQKSREKWIKLGNKNTAFFHTQTVVRRKRNRILGATTLPYISLCNVVYKLVSKVLVNRLRPFLMRIVRVTSAKLSLLWNGECLESFSPKRGLRQGDPLSPYLFVLCMERLGHIIQEQVSAGVWAPLKLGSDGPPLSHLFFADDVLLFSKATPSHIRMVTESLQRFCNASGLKVNLTKSRMMASKGVPRSRKNSLTQITNITFTNDLGKYLGFQIGRLAAWKGRLLSRVGRVALVNSVLSAILAYTMQTQWLPSGTCDQLDALSRRFIWSREGARKLHLVKWETLTRPRKEGGLGVCIARNKNISLLGKLIWDLFHHTDKLWVRVVMAKYRDRNVASLLQRPGSYVLTSLRRAFEELRPGFRFQLGDGEASFWFENWFHEGPLANEVPFVHLHDLTLRVRDVWQDGRWHLEQLHSWLSTELQARILSMQIWLHPSASDGIVWEASTNGEYLARTGYQWLCDRDVVLSDGWQWIWRLPLSESIRFFLWQVCHDALPTGALLVQRHVTPDGLCLRCRNEVESIAHVLFRCEHAVRLWRLLHLEEAICWWSGSWPKWLKLCFQRCHILPLIACWVLWKMRNERVFNGCDSSVWEALRRVHALHTTMVRAFAVADEHTPHDAGLKWVSCIFAEGLQTSLHVDASFNPASGQAGIGGLARDSNGRWLWGFFGAVEAVDALQVELLAILHGLRIAWSRRTQSVLCVSDSAVAVELVTHDIQSTHRLAAILYSIEELVHKPWTIQFEHSFREGNKCADLLARRGQMRGLEVEEIVSPPPEVESQVLADIAGGLIVRL</sequence>
<accession>A0A151T1Y8</accession>
<dbReference type="InterPro" id="IPR000477">
    <property type="entry name" value="RT_dom"/>
</dbReference>
<dbReference type="Proteomes" id="UP000075243">
    <property type="component" value="Chromosome 9"/>
</dbReference>
<dbReference type="Gramene" id="C.cajan_22815.t">
    <property type="protein sequence ID" value="C.cajan_22815.t"/>
    <property type="gene ID" value="C.cajan_22815"/>
</dbReference>
<dbReference type="PROSITE" id="PS50878">
    <property type="entry name" value="RT_POL"/>
    <property type="match status" value="1"/>
</dbReference>
<evidence type="ECO:0000313" key="4">
    <source>
        <dbReference type="Proteomes" id="UP000075243"/>
    </source>
</evidence>
<dbReference type="EMBL" id="CM003611">
    <property type="protein sequence ID" value="KYP61064.1"/>
    <property type="molecule type" value="Genomic_DNA"/>
</dbReference>
<dbReference type="InterPro" id="IPR036397">
    <property type="entry name" value="RNaseH_sf"/>
</dbReference>
<dbReference type="SUPFAM" id="SSF56219">
    <property type="entry name" value="DNase I-like"/>
    <property type="match status" value="1"/>
</dbReference>
<dbReference type="AlphaFoldDB" id="A0A151T1Y8"/>
<dbReference type="SUPFAM" id="SSF53098">
    <property type="entry name" value="Ribonuclease H-like"/>
    <property type="match status" value="1"/>
</dbReference>
<dbReference type="InterPro" id="IPR012337">
    <property type="entry name" value="RNaseH-like_sf"/>
</dbReference>
<dbReference type="Pfam" id="PF00078">
    <property type="entry name" value="RVT_1"/>
    <property type="match status" value="1"/>
</dbReference>
<dbReference type="InterPro" id="IPR026960">
    <property type="entry name" value="RVT-Znf"/>
</dbReference>
<dbReference type="InterPro" id="IPR043502">
    <property type="entry name" value="DNA/RNA_pol_sf"/>
</dbReference>
<proteinExistence type="predicted"/>
<dbReference type="PANTHER" id="PTHR33116">
    <property type="entry name" value="REVERSE TRANSCRIPTASE ZINC-BINDING DOMAIN-CONTAINING PROTEIN-RELATED-RELATED"/>
    <property type="match status" value="1"/>
</dbReference>
<feature type="domain" description="Reverse transcriptase" evidence="1">
    <location>
        <begin position="139"/>
        <end position="402"/>
    </location>
</feature>
<evidence type="ECO:0000313" key="3">
    <source>
        <dbReference type="EMBL" id="KYP61064.1"/>
    </source>
</evidence>
<dbReference type="Pfam" id="PF13456">
    <property type="entry name" value="RVT_3"/>
    <property type="match status" value="1"/>
</dbReference>
<feature type="domain" description="RNase H type-1" evidence="2">
    <location>
        <begin position="816"/>
        <end position="946"/>
    </location>
</feature>
<gene>
    <name evidence="3" type="ORF">KK1_023488</name>
</gene>
<dbReference type="InterPro" id="IPR044730">
    <property type="entry name" value="RNase_H-like_dom_plant"/>
</dbReference>